<organism evidence="5 7">
    <name type="scientific">Jannaschia seohaensis</name>
    <dbReference type="NCBI Taxonomy" id="475081"/>
    <lineage>
        <taxon>Bacteria</taxon>
        <taxon>Pseudomonadati</taxon>
        <taxon>Pseudomonadota</taxon>
        <taxon>Alphaproteobacteria</taxon>
        <taxon>Rhodobacterales</taxon>
        <taxon>Roseobacteraceae</taxon>
        <taxon>Jannaschia</taxon>
    </lineage>
</organism>
<dbReference type="GO" id="GO:0008736">
    <property type="term" value="F:L-fucose isomerase activity"/>
    <property type="evidence" value="ECO:0007669"/>
    <property type="project" value="InterPro"/>
</dbReference>
<dbReference type="EMBL" id="UETC01000011">
    <property type="protein sequence ID" value="SSA49922.1"/>
    <property type="molecule type" value="Genomic_DNA"/>
</dbReference>
<keyword evidence="1 5" id="KW-0413">Isomerase</keyword>
<evidence type="ECO:0000313" key="7">
    <source>
        <dbReference type="Proteomes" id="UP000251571"/>
    </source>
</evidence>
<evidence type="ECO:0000259" key="3">
    <source>
        <dbReference type="Pfam" id="PF02952"/>
    </source>
</evidence>
<dbReference type="Pfam" id="PF02952">
    <property type="entry name" value="Fucose_iso_C"/>
    <property type="match status" value="1"/>
</dbReference>
<gene>
    <name evidence="4" type="ORF">BCF38_11190</name>
    <name evidence="5" type="ORF">SAMN05421539_11190</name>
</gene>
<dbReference type="AlphaFoldDB" id="A0A2Y9C2L3"/>
<evidence type="ECO:0000313" key="5">
    <source>
        <dbReference type="EMBL" id="SSA49922.1"/>
    </source>
</evidence>
<dbReference type="GO" id="GO:0005737">
    <property type="term" value="C:cytoplasm"/>
    <property type="evidence" value="ECO:0007669"/>
    <property type="project" value="InterPro"/>
</dbReference>
<keyword evidence="6" id="KW-1185">Reference proteome</keyword>
<dbReference type="PANTHER" id="PTHR36120">
    <property type="entry name" value="FUCOSE ISOMERASE"/>
    <property type="match status" value="1"/>
</dbReference>
<dbReference type="EMBL" id="QGDJ01000011">
    <property type="protein sequence ID" value="PWJ15073.1"/>
    <property type="molecule type" value="Genomic_DNA"/>
</dbReference>
<evidence type="ECO:0000256" key="1">
    <source>
        <dbReference type="ARBA" id="ARBA00023235"/>
    </source>
</evidence>
<dbReference type="Proteomes" id="UP000251571">
    <property type="component" value="Unassembled WGS sequence"/>
</dbReference>
<reference evidence="4 6" key="2">
    <citation type="submission" date="2018-03" db="EMBL/GenBank/DDBJ databases">
        <title>Genomic Encyclopedia of Archaeal and Bacterial Type Strains, Phase II (KMG-II): from individual species to whole genera.</title>
        <authorList>
            <person name="Goeker M."/>
        </authorList>
    </citation>
    <scope>NUCLEOTIDE SEQUENCE [LARGE SCALE GENOMIC DNA]</scope>
    <source>
        <strain evidence="4 6">DSM 25227</strain>
    </source>
</reference>
<dbReference type="SUPFAM" id="SSF53743">
    <property type="entry name" value="FucI/AraA N-terminal and middle domains"/>
    <property type="match status" value="1"/>
</dbReference>
<dbReference type="GO" id="GO:0006004">
    <property type="term" value="P:fucose metabolic process"/>
    <property type="evidence" value="ECO:0007669"/>
    <property type="project" value="InterPro"/>
</dbReference>
<dbReference type="Proteomes" id="UP000245839">
    <property type="component" value="Unassembled WGS sequence"/>
</dbReference>
<evidence type="ECO:0000256" key="2">
    <source>
        <dbReference type="ARBA" id="ARBA00023277"/>
    </source>
</evidence>
<sequence>MKIALLPLGRPTFDVPYAEEKLAAMLAHLDAWADAAGHEITGPRHLLMEADPSALWAEADALLILQVTFTDAAFATQAATGFAGPVAVWAVPEPRVGGRLRLNAFCGLNLLSHALGLNDRPFTWAYGDTPDLDALLLGPVQAPKLGAPSTAPAREIRRDLRIARIGERPGGFDTCAYDKAALRALTGAEVMELELPDLFDRARAMEGPDPRHVAQAESLAGVETLDRGELDRSLRLAGALEGLRDEHHFDAMAIRCWPETFTEYGGAVCGPVSMLGEARTPCACEADVYGAVTQAILQEVADAPVFLADLVDMDGETGVVWHCGQAPASMAAGEMAATVHTNRKQALLLEFPLKPGRVTLFRLSQARGRQQVIIATGEIIEAPMAFTGTSGTLRFDRGADAVLADVMASGLEHHMALAYGDHGPALAGVARGLGIDLLELGA</sequence>
<name>A0A2Y9C2L3_9RHOB</name>
<dbReference type="OrthoDB" id="5838738at2"/>
<protein>
    <submittedName>
        <fullName evidence="4 5">L-fucose isomerase</fullName>
    </submittedName>
</protein>
<keyword evidence="2" id="KW-0119">Carbohydrate metabolism</keyword>
<dbReference type="RefSeq" id="WP_109565675.1">
    <property type="nucleotide sequence ID" value="NZ_QGDJ01000011.1"/>
</dbReference>
<feature type="domain" description="L-fucose isomerase C-terminal" evidence="3">
    <location>
        <begin position="353"/>
        <end position="437"/>
    </location>
</feature>
<evidence type="ECO:0000313" key="6">
    <source>
        <dbReference type="Proteomes" id="UP000245839"/>
    </source>
</evidence>
<reference evidence="5 7" key="1">
    <citation type="submission" date="2016-10" db="EMBL/GenBank/DDBJ databases">
        <authorList>
            <person name="Cai Z."/>
        </authorList>
    </citation>
    <scope>NUCLEOTIDE SEQUENCE [LARGE SCALE GENOMIC DNA]</scope>
    <source>
        <strain evidence="5 7">DSM 25227</strain>
    </source>
</reference>
<evidence type="ECO:0000313" key="4">
    <source>
        <dbReference type="EMBL" id="PWJ15073.1"/>
    </source>
</evidence>
<dbReference type="PANTHER" id="PTHR36120:SF1">
    <property type="entry name" value="L-FUCOSE ISOMERASE C-TERMINAL DOMAIN-CONTAINING PROTEIN"/>
    <property type="match status" value="1"/>
</dbReference>
<dbReference type="InterPro" id="IPR015888">
    <property type="entry name" value="Fuc_isomerase_C"/>
</dbReference>
<dbReference type="InterPro" id="IPR009015">
    <property type="entry name" value="Fucose_isomerase_N/cen_sf"/>
</dbReference>
<accession>A0A2Y9C2L3</accession>
<proteinExistence type="predicted"/>